<comment type="caution">
    <text evidence="6">Lacks conserved residue(s) required for the propagation of feature annotation.</text>
</comment>
<feature type="domain" description="EGF-like" evidence="7">
    <location>
        <begin position="263"/>
        <end position="299"/>
    </location>
</feature>
<dbReference type="FunFam" id="2.10.25.10:FF:000472">
    <property type="entry name" value="Uncharacterized protein, isoform A"/>
    <property type="match status" value="1"/>
</dbReference>
<dbReference type="Gene3D" id="2.10.25.10">
    <property type="entry name" value="Laminin"/>
    <property type="match status" value="7"/>
</dbReference>
<dbReference type="PROSITE" id="PS01186">
    <property type="entry name" value="EGF_2"/>
    <property type="match status" value="5"/>
</dbReference>
<feature type="domain" description="EGF-like" evidence="7">
    <location>
        <begin position="213"/>
        <end position="261"/>
    </location>
</feature>
<dbReference type="InterPro" id="IPR000152">
    <property type="entry name" value="EGF-type_Asp/Asn_hydroxyl_site"/>
</dbReference>
<dbReference type="AlphaFoldDB" id="A0AA85JQL6"/>
<evidence type="ECO:0000256" key="1">
    <source>
        <dbReference type="ARBA" id="ARBA00022536"/>
    </source>
</evidence>
<dbReference type="Pfam" id="PF12661">
    <property type="entry name" value="hEGF"/>
    <property type="match status" value="2"/>
</dbReference>
<dbReference type="PROSITE" id="PS00022">
    <property type="entry name" value="EGF_1"/>
    <property type="match status" value="5"/>
</dbReference>
<feature type="disulfide bond" evidence="6">
    <location>
        <begin position="140"/>
        <end position="149"/>
    </location>
</feature>
<evidence type="ECO:0000256" key="4">
    <source>
        <dbReference type="ARBA" id="ARBA00023157"/>
    </source>
</evidence>
<feature type="disulfide bond" evidence="6">
    <location>
        <begin position="201"/>
        <end position="210"/>
    </location>
</feature>
<feature type="disulfide bond" evidence="6">
    <location>
        <begin position="56"/>
        <end position="65"/>
    </location>
</feature>
<feature type="disulfide bond" evidence="6">
    <location>
        <begin position="102"/>
        <end position="111"/>
    </location>
</feature>
<dbReference type="SUPFAM" id="SSF57196">
    <property type="entry name" value="EGF/Laminin"/>
    <property type="match status" value="4"/>
</dbReference>
<name>A0AA85JQL6_TRIRE</name>
<dbReference type="SMART" id="SM00179">
    <property type="entry name" value="EGF_CA"/>
    <property type="match status" value="5"/>
</dbReference>
<feature type="domain" description="EGF-like" evidence="7">
    <location>
        <begin position="167"/>
        <end position="211"/>
    </location>
</feature>
<keyword evidence="8" id="KW-1185">Reference proteome</keyword>
<proteinExistence type="predicted"/>
<dbReference type="GO" id="GO:0005509">
    <property type="term" value="F:calcium ion binding"/>
    <property type="evidence" value="ECO:0007669"/>
    <property type="project" value="InterPro"/>
</dbReference>
<dbReference type="InterPro" id="IPR018097">
    <property type="entry name" value="EGF_Ca-bd_CS"/>
</dbReference>
<dbReference type="SUPFAM" id="SSF57184">
    <property type="entry name" value="Growth factor receptor domain"/>
    <property type="match status" value="1"/>
</dbReference>
<dbReference type="Pfam" id="PF00008">
    <property type="entry name" value="EGF"/>
    <property type="match status" value="3"/>
</dbReference>
<sequence length="368" mass="40225">MNTSRLTLMSVSNVGVWCDPGYEGASCENEVNECSSSPCKNGAQCEDLINSYTCHCLPGWTGPQCETRVRPCANSPCLNNATCLDLGTTNQSESSDLFICRCKEGYHGRFCEIKSDDCTHIVCQNGGQCISKNGRSYCECLENYQGLNCEEVIVRENKLSTEAESVKSFDCSKTPCLNNGTCHNNTSLTIGSDISSVMCSCQPGFSGPYCENTVDYCTQMHCLNGGKCLLQDDADHSEGTETKYTCKCQPGFSGYEGASCENEVNECSSSPCKNGAQCEDLINSYTCHCLPGWTGPQCETRVRPCANSPCLNNATCLDLGTTNQSESSDLFICRCKEARKAHLMTKYRNSSFIKLLSNILFVHILFSD</sequence>
<organism evidence="8 9">
    <name type="scientific">Trichobilharzia regenti</name>
    <name type="common">Nasal bird schistosome</name>
    <dbReference type="NCBI Taxonomy" id="157069"/>
    <lineage>
        <taxon>Eukaryota</taxon>
        <taxon>Metazoa</taxon>
        <taxon>Spiralia</taxon>
        <taxon>Lophotrochozoa</taxon>
        <taxon>Platyhelminthes</taxon>
        <taxon>Trematoda</taxon>
        <taxon>Digenea</taxon>
        <taxon>Strigeidida</taxon>
        <taxon>Schistosomatoidea</taxon>
        <taxon>Schistosomatidae</taxon>
        <taxon>Trichobilharzia</taxon>
    </lineage>
</organism>
<evidence type="ECO:0000313" key="9">
    <source>
        <dbReference type="WBParaSite" id="TREG1_47010.1"/>
    </source>
</evidence>
<dbReference type="InterPro" id="IPR051022">
    <property type="entry name" value="Notch_Cell-Fate_Det"/>
</dbReference>
<dbReference type="PROSITE" id="PS00010">
    <property type="entry name" value="ASX_HYDROXYL"/>
    <property type="match status" value="2"/>
</dbReference>
<dbReference type="PROSITE" id="PS50026">
    <property type="entry name" value="EGF_3"/>
    <property type="match status" value="6"/>
</dbReference>
<dbReference type="InterPro" id="IPR001881">
    <property type="entry name" value="EGF-like_Ca-bd_dom"/>
</dbReference>
<evidence type="ECO:0000256" key="2">
    <source>
        <dbReference type="ARBA" id="ARBA00022729"/>
    </source>
</evidence>
<dbReference type="SMART" id="SM00181">
    <property type="entry name" value="EGF"/>
    <property type="match status" value="7"/>
</dbReference>
<dbReference type="Proteomes" id="UP000050795">
    <property type="component" value="Unassembled WGS sequence"/>
</dbReference>
<keyword evidence="2" id="KW-0732">Signal</keyword>
<feature type="domain" description="EGF-like" evidence="7">
    <location>
        <begin position="30"/>
        <end position="66"/>
    </location>
</feature>
<reference evidence="8" key="1">
    <citation type="submission" date="2022-06" db="EMBL/GenBank/DDBJ databases">
        <authorList>
            <person name="Berger JAMES D."/>
            <person name="Berger JAMES D."/>
        </authorList>
    </citation>
    <scope>NUCLEOTIDE SEQUENCE [LARGE SCALE GENOMIC DNA]</scope>
</reference>
<evidence type="ECO:0000256" key="3">
    <source>
        <dbReference type="ARBA" id="ARBA00022737"/>
    </source>
</evidence>
<feature type="domain" description="EGF-like" evidence="7">
    <location>
        <begin position="68"/>
        <end position="112"/>
    </location>
</feature>
<keyword evidence="5" id="KW-0325">Glycoprotein</keyword>
<dbReference type="InterPro" id="IPR009030">
    <property type="entry name" value="Growth_fac_rcpt_cys_sf"/>
</dbReference>
<dbReference type="CDD" id="cd00054">
    <property type="entry name" value="EGF_CA"/>
    <property type="match status" value="2"/>
</dbReference>
<dbReference type="PANTHER" id="PTHR24049">
    <property type="entry name" value="CRUMBS FAMILY MEMBER"/>
    <property type="match status" value="1"/>
</dbReference>
<keyword evidence="1 6" id="KW-0245">EGF-like domain</keyword>
<dbReference type="InterPro" id="IPR013032">
    <property type="entry name" value="EGF-like_CS"/>
</dbReference>
<keyword evidence="4 6" id="KW-1015">Disulfide bond</keyword>
<protein>
    <recommendedName>
        <fullName evidence="7">EGF-like domain-containing protein</fullName>
    </recommendedName>
</protein>
<dbReference type="WBParaSite" id="TREG1_47010.1">
    <property type="protein sequence ID" value="TREG1_47010.1"/>
    <property type="gene ID" value="TREG1_47010"/>
</dbReference>
<dbReference type="FunFam" id="2.10.25.10:FF:000006">
    <property type="entry name" value="Versican core protein-like isoform 1"/>
    <property type="match status" value="1"/>
</dbReference>
<evidence type="ECO:0000256" key="5">
    <source>
        <dbReference type="ARBA" id="ARBA00023180"/>
    </source>
</evidence>
<evidence type="ECO:0000256" key="6">
    <source>
        <dbReference type="PROSITE-ProRule" id="PRU00076"/>
    </source>
</evidence>
<feature type="domain" description="EGF-like" evidence="7">
    <location>
        <begin position="114"/>
        <end position="150"/>
    </location>
</feature>
<dbReference type="InterPro" id="IPR000742">
    <property type="entry name" value="EGF"/>
</dbReference>
<dbReference type="PROSITE" id="PS01187">
    <property type="entry name" value="EGF_CA"/>
    <property type="match status" value="2"/>
</dbReference>
<feature type="disulfide bond" evidence="6">
    <location>
        <begin position="289"/>
        <end position="298"/>
    </location>
</feature>
<evidence type="ECO:0000313" key="8">
    <source>
        <dbReference type="Proteomes" id="UP000050795"/>
    </source>
</evidence>
<dbReference type="PRINTS" id="PR00010">
    <property type="entry name" value="EGFBLOOD"/>
</dbReference>
<accession>A0AA85JQL6</accession>
<reference evidence="9" key="2">
    <citation type="submission" date="2023-11" db="UniProtKB">
        <authorList>
            <consortium name="WormBaseParasite"/>
        </authorList>
    </citation>
    <scope>IDENTIFICATION</scope>
</reference>
<keyword evidence="3" id="KW-0677">Repeat</keyword>
<evidence type="ECO:0000259" key="7">
    <source>
        <dbReference type="PROSITE" id="PS50026"/>
    </source>
</evidence>